<gene>
    <name evidence="2" type="ORF">ACFY8C_12440</name>
</gene>
<evidence type="ECO:0000259" key="1">
    <source>
        <dbReference type="Pfam" id="PF07811"/>
    </source>
</evidence>
<proteinExistence type="predicted"/>
<evidence type="ECO:0000313" key="2">
    <source>
        <dbReference type="EMBL" id="MFF5919149.1"/>
    </source>
</evidence>
<sequence>MRRSDRGFVTVEAALVLPVLALFTVALLWALAAAAAQIRCVDAARAGARIAARAEPVASAESAARAAAPEGARVVVTRSGELWRVTVEAVAPGPRGMGLTLRAEAAALAEDTTIGGPVPTAPESGGPP</sequence>
<dbReference type="InterPro" id="IPR049790">
    <property type="entry name" value="Rv3655c/TadE"/>
</dbReference>
<accession>A0ABW6XNS7</accession>
<comment type="caution">
    <text evidence="2">The sequence shown here is derived from an EMBL/GenBank/DDBJ whole genome shotgun (WGS) entry which is preliminary data.</text>
</comment>
<dbReference type="NCBIfam" id="NF041390">
    <property type="entry name" value="TadE_Rv3655c"/>
    <property type="match status" value="1"/>
</dbReference>
<dbReference type="Proteomes" id="UP001602370">
    <property type="component" value="Unassembled WGS sequence"/>
</dbReference>
<feature type="domain" description="TadE-like" evidence="1">
    <location>
        <begin position="7"/>
        <end position="49"/>
    </location>
</feature>
<dbReference type="RefSeq" id="WP_388306807.1">
    <property type="nucleotide sequence ID" value="NZ_JBIBDZ010000003.1"/>
</dbReference>
<protein>
    <submittedName>
        <fullName evidence="2">TadE family type IV pilus minor pilin</fullName>
    </submittedName>
</protein>
<organism evidence="2 3">
    <name type="scientific">Streptomyces flavochromogenes</name>
    <dbReference type="NCBI Taxonomy" id="68199"/>
    <lineage>
        <taxon>Bacteria</taxon>
        <taxon>Bacillati</taxon>
        <taxon>Actinomycetota</taxon>
        <taxon>Actinomycetes</taxon>
        <taxon>Kitasatosporales</taxon>
        <taxon>Streptomycetaceae</taxon>
        <taxon>Streptomyces</taxon>
    </lineage>
</organism>
<name>A0ABW6XNS7_9ACTN</name>
<dbReference type="EMBL" id="JBIBDZ010000003">
    <property type="protein sequence ID" value="MFF5919149.1"/>
    <property type="molecule type" value="Genomic_DNA"/>
</dbReference>
<keyword evidence="3" id="KW-1185">Reference proteome</keyword>
<evidence type="ECO:0000313" key="3">
    <source>
        <dbReference type="Proteomes" id="UP001602370"/>
    </source>
</evidence>
<dbReference type="InterPro" id="IPR012495">
    <property type="entry name" value="TadE-like_dom"/>
</dbReference>
<dbReference type="Pfam" id="PF07811">
    <property type="entry name" value="TadE"/>
    <property type="match status" value="1"/>
</dbReference>
<reference evidence="2 3" key="1">
    <citation type="submission" date="2024-10" db="EMBL/GenBank/DDBJ databases">
        <title>The Natural Products Discovery Center: Release of the First 8490 Sequenced Strains for Exploring Actinobacteria Biosynthetic Diversity.</title>
        <authorList>
            <person name="Kalkreuter E."/>
            <person name="Kautsar S.A."/>
            <person name="Yang D."/>
            <person name="Bader C.D."/>
            <person name="Teijaro C.N."/>
            <person name="Fluegel L."/>
            <person name="Davis C.M."/>
            <person name="Simpson J.R."/>
            <person name="Lauterbach L."/>
            <person name="Steele A.D."/>
            <person name="Gui C."/>
            <person name="Meng S."/>
            <person name="Li G."/>
            <person name="Viehrig K."/>
            <person name="Ye F."/>
            <person name="Su P."/>
            <person name="Kiefer A.F."/>
            <person name="Nichols A."/>
            <person name="Cepeda A.J."/>
            <person name="Yan W."/>
            <person name="Fan B."/>
            <person name="Jiang Y."/>
            <person name="Adhikari A."/>
            <person name="Zheng C.-J."/>
            <person name="Schuster L."/>
            <person name="Cowan T.M."/>
            <person name="Smanski M.J."/>
            <person name="Chevrette M.G."/>
            <person name="De Carvalho L.P.S."/>
            <person name="Shen B."/>
        </authorList>
    </citation>
    <scope>NUCLEOTIDE SEQUENCE [LARGE SCALE GENOMIC DNA]</scope>
    <source>
        <strain evidence="2 3">NPDC012605</strain>
    </source>
</reference>